<evidence type="ECO:0000313" key="1">
    <source>
        <dbReference type="EMBL" id="MBY74335.1"/>
    </source>
</evidence>
<gene>
    <name evidence="1" type="ORF">g.112360</name>
</gene>
<dbReference type="AlphaFoldDB" id="A0A2S2Q9D5"/>
<reference evidence="1" key="1">
    <citation type="submission" date="2018-04" db="EMBL/GenBank/DDBJ databases">
        <title>Transcriptome assembly of Sipha flava.</title>
        <authorList>
            <person name="Scully E.D."/>
            <person name="Geib S.M."/>
            <person name="Palmer N.A."/>
            <person name="Koch K."/>
            <person name="Bradshaw J."/>
            <person name="Heng-Moss T."/>
            <person name="Sarath G."/>
        </authorList>
    </citation>
    <scope>NUCLEOTIDE SEQUENCE</scope>
</reference>
<sequence>MVRAPVKRVGTPYGYCYAIKSGSRIVCDRLVMKRNHARLSPRKSKLSGGVVGAFDFFLEIQPVSGFRRCCVTAAIEGGGSNNKLLIFLRESTNGRREELCERLYLCGKPNGTGHFVDRFLGGRRVK</sequence>
<accession>A0A2S2Q9D5</accession>
<dbReference type="EMBL" id="GGMS01005132">
    <property type="protein sequence ID" value="MBY74335.1"/>
    <property type="molecule type" value="Transcribed_RNA"/>
</dbReference>
<name>A0A2S2Q9D5_9HEMI</name>
<organism evidence="1">
    <name type="scientific">Sipha flava</name>
    <name type="common">yellow sugarcane aphid</name>
    <dbReference type="NCBI Taxonomy" id="143950"/>
    <lineage>
        <taxon>Eukaryota</taxon>
        <taxon>Metazoa</taxon>
        <taxon>Ecdysozoa</taxon>
        <taxon>Arthropoda</taxon>
        <taxon>Hexapoda</taxon>
        <taxon>Insecta</taxon>
        <taxon>Pterygota</taxon>
        <taxon>Neoptera</taxon>
        <taxon>Paraneoptera</taxon>
        <taxon>Hemiptera</taxon>
        <taxon>Sternorrhyncha</taxon>
        <taxon>Aphidomorpha</taxon>
        <taxon>Aphidoidea</taxon>
        <taxon>Aphididae</taxon>
        <taxon>Sipha</taxon>
    </lineage>
</organism>
<proteinExistence type="predicted"/>
<protein>
    <submittedName>
        <fullName evidence="1">Uncharacterized protein</fullName>
    </submittedName>
</protein>